<dbReference type="Proteomes" id="UP001630127">
    <property type="component" value="Unassembled WGS sequence"/>
</dbReference>
<proteinExistence type="predicted"/>
<evidence type="ECO:0000313" key="1">
    <source>
        <dbReference type="EMBL" id="KAL3498625.1"/>
    </source>
</evidence>
<gene>
    <name evidence="1" type="ORF">ACH5RR_041357</name>
</gene>
<name>A0ABD2XYS0_9GENT</name>
<comment type="caution">
    <text evidence="1">The sequence shown here is derived from an EMBL/GenBank/DDBJ whole genome shotgun (WGS) entry which is preliminary data.</text>
</comment>
<dbReference type="AlphaFoldDB" id="A0ABD2XYS0"/>
<accession>A0ABD2XYS0</accession>
<evidence type="ECO:0000313" key="2">
    <source>
        <dbReference type="Proteomes" id="UP001630127"/>
    </source>
</evidence>
<reference evidence="1 2" key="1">
    <citation type="submission" date="2024-11" db="EMBL/GenBank/DDBJ databases">
        <title>A near-complete genome assembly of Cinchona calisaya.</title>
        <authorList>
            <person name="Lian D.C."/>
            <person name="Zhao X.W."/>
            <person name="Wei L."/>
        </authorList>
    </citation>
    <scope>NUCLEOTIDE SEQUENCE [LARGE SCALE GENOMIC DNA]</scope>
    <source>
        <tissue evidence="1">Nenye</tissue>
    </source>
</reference>
<sequence length="112" mass="12790">MGDLIVYLLMPVDFVDYLDILVIRSPAMVAFFVAERYGHVKADCAEDEEKIKLFMTFKKFKALVEKLSERSIKALRTDRGAHTPQLYQAPLLQVPAAKVHLMKKLLQENSGH</sequence>
<organism evidence="1 2">
    <name type="scientific">Cinchona calisaya</name>
    <dbReference type="NCBI Taxonomy" id="153742"/>
    <lineage>
        <taxon>Eukaryota</taxon>
        <taxon>Viridiplantae</taxon>
        <taxon>Streptophyta</taxon>
        <taxon>Embryophyta</taxon>
        <taxon>Tracheophyta</taxon>
        <taxon>Spermatophyta</taxon>
        <taxon>Magnoliopsida</taxon>
        <taxon>eudicotyledons</taxon>
        <taxon>Gunneridae</taxon>
        <taxon>Pentapetalae</taxon>
        <taxon>asterids</taxon>
        <taxon>lamiids</taxon>
        <taxon>Gentianales</taxon>
        <taxon>Rubiaceae</taxon>
        <taxon>Cinchonoideae</taxon>
        <taxon>Cinchoneae</taxon>
        <taxon>Cinchona</taxon>
    </lineage>
</organism>
<protein>
    <submittedName>
        <fullName evidence="1">Uncharacterized protein</fullName>
    </submittedName>
</protein>
<keyword evidence="2" id="KW-1185">Reference proteome</keyword>
<dbReference type="EMBL" id="JBJUIK010000017">
    <property type="protein sequence ID" value="KAL3498625.1"/>
    <property type="molecule type" value="Genomic_DNA"/>
</dbReference>